<name>A0A8X7VEV0_BRACI</name>
<gene>
    <name evidence="2" type="ORF">Bca52824_021576</name>
</gene>
<evidence type="ECO:0000313" key="2">
    <source>
        <dbReference type="EMBL" id="KAG2310019.1"/>
    </source>
</evidence>
<dbReference type="AlphaFoldDB" id="A0A8X7VEV0"/>
<sequence length="80" mass="8685">MAMAYAMDLSPPTFFLSPTSSSSSLRRLSSLPVSTFPRHSNRRRLQILCQATAGTQPQSSNLSDASSKLAARSGQDRLLK</sequence>
<evidence type="ECO:0000313" key="3">
    <source>
        <dbReference type="Proteomes" id="UP000886595"/>
    </source>
</evidence>
<feature type="region of interest" description="Disordered" evidence="1">
    <location>
        <begin position="52"/>
        <end position="80"/>
    </location>
</feature>
<proteinExistence type="predicted"/>
<dbReference type="Proteomes" id="UP000886595">
    <property type="component" value="Unassembled WGS sequence"/>
</dbReference>
<organism evidence="2 3">
    <name type="scientific">Brassica carinata</name>
    <name type="common">Ethiopian mustard</name>
    <name type="synonym">Abyssinian cabbage</name>
    <dbReference type="NCBI Taxonomy" id="52824"/>
    <lineage>
        <taxon>Eukaryota</taxon>
        <taxon>Viridiplantae</taxon>
        <taxon>Streptophyta</taxon>
        <taxon>Embryophyta</taxon>
        <taxon>Tracheophyta</taxon>
        <taxon>Spermatophyta</taxon>
        <taxon>Magnoliopsida</taxon>
        <taxon>eudicotyledons</taxon>
        <taxon>Gunneridae</taxon>
        <taxon>Pentapetalae</taxon>
        <taxon>rosids</taxon>
        <taxon>malvids</taxon>
        <taxon>Brassicales</taxon>
        <taxon>Brassicaceae</taxon>
        <taxon>Brassiceae</taxon>
        <taxon>Brassica</taxon>
    </lineage>
</organism>
<feature type="region of interest" description="Disordered" evidence="1">
    <location>
        <begin position="17"/>
        <end position="36"/>
    </location>
</feature>
<reference evidence="2 3" key="1">
    <citation type="submission" date="2020-02" db="EMBL/GenBank/DDBJ databases">
        <authorList>
            <person name="Ma Q."/>
            <person name="Huang Y."/>
            <person name="Song X."/>
            <person name="Pei D."/>
        </authorList>
    </citation>
    <scope>NUCLEOTIDE SEQUENCE [LARGE SCALE GENOMIC DNA]</scope>
    <source>
        <strain evidence="2">Sxm20200214</strain>
        <tissue evidence="2">Leaf</tissue>
    </source>
</reference>
<accession>A0A8X7VEV0</accession>
<keyword evidence="3" id="KW-1185">Reference proteome</keyword>
<feature type="non-terminal residue" evidence="2">
    <location>
        <position position="80"/>
    </location>
</feature>
<feature type="compositionally biased region" description="Low complexity" evidence="1">
    <location>
        <begin position="17"/>
        <end position="32"/>
    </location>
</feature>
<evidence type="ECO:0000256" key="1">
    <source>
        <dbReference type="SAM" id="MobiDB-lite"/>
    </source>
</evidence>
<comment type="caution">
    <text evidence="2">The sequence shown here is derived from an EMBL/GenBank/DDBJ whole genome shotgun (WGS) entry which is preliminary data.</text>
</comment>
<feature type="compositionally biased region" description="Polar residues" evidence="1">
    <location>
        <begin position="52"/>
        <end position="66"/>
    </location>
</feature>
<protein>
    <submittedName>
        <fullName evidence="2">Uncharacterized protein</fullName>
    </submittedName>
</protein>
<dbReference type="EMBL" id="JAAMPC010000005">
    <property type="protein sequence ID" value="KAG2310019.1"/>
    <property type="molecule type" value="Genomic_DNA"/>
</dbReference>